<feature type="domain" description="Peptide chain release factor" evidence="7">
    <location>
        <begin position="63"/>
        <end position="177"/>
    </location>
</feature>
<dbReference type="PANTHER" id="PTHR43804:SF7">
    <property type="entry name" value="LD18447P"/>
    <property type="match status" value="1"/>
</dbReference>
<dbReference type="HAMAP" id="MF_00093">
    <property type="entry name" value="Rel_fac_1"/>
    <property type="match status" value="1"/>
</dbReference>
<dbReference type="OrthoDB" id="9806673at2"/>
<keyword evidence="9" id="KW-1185">Reference proteome</keyword>
<dbReference type="Proteomes" id="UP000198748">
    <property type="component" value="Unassembled WGS sequence"/>
</dbReference>
<evidence type="ECO:0000256" key="5">
    <source>
        <dbReference type="HAMAP-Rule" id="MF_00093"/>
    </source>
</evidence>
<feature type="modified residue" description="N5-methylglutamine" evidence="5">
    <location>
        <position position="233"/>
    </location>
</feature>
<reference evidence="9" key="1">
    <citation type="submission" date="2016-10" db="EMBL/GenBank/DDBJ databases">
        <authorList>
            <person name="Varghese N."/>
            <person name="Submissions S."/>
        </authorList>
    </citation>
    <scope>NUCLEOTIDE SEQUENCE [LARGE SCALE GENOMIC DNA]</scope>
    <source>
        <strain evidence="9">DSM 25329</strain>
    </source>
</reference>
<dbReference type="NCBIfam" id="NF001859">
    <property type="entry name" value="PRK00591.1"/>
    <property type="match status" value="1"/>
</dbReference>
<dbReference type="Gene3D" id="3.30.70.1660">
    <property type="match status" value="2"/>
</dbReference>
<evidence type="ECO:0000259" key="7">
    <source>
        <dbReference type="SMART" id="SM00937"/>
    </source>
</evidence>
<comment type="function">
    <text evidence="1 5">Peptide chain release factor 1 directs the termination of translation in response to the peptide chain termination codons UAG and UAA.</text>
</comment>
<dbReference type="EMBL" id="FNAN01000018">
    <property type="protein sequence ID" value="SDG40241.1"/>
    <property type="molecule type" value="Genomic_DNA"/>
</dbReference>
<dbReference type="Pfam" id="PF03462">
    <property type="entry name" value="PCRF"/>
    <property type="match status" value="1"/>
</dbReference>
<accession>A0A1G7TYR3</accession>
<comment type="subcellular location">
    <subcellularLocation>
        <location evidence="5">Cytoplasm</location>
    </subcellularLocation>
</comment>
<dbReference type="SMART" id="SM00937">
    <property type="entry name" value="PCRF"/>
    <property type="match status" value="1"/>
</dbReference>
<evidence type="ECO:0000256" key="2">
    <source>
        <dbReference type="ARBA" id="ARBA00010835"/>
    </source>
</evidence>
<dbReference type="SUPFAM" id="SSF75620">
    <property type="entry name" value="Release factor"/>
    <property type="match status" value="1"/>
</dbReference>
<sequence>MIDKLEAIKERFEEVSQQIIQPEVVSDSTRYSKISKEYKDLGKIVEQYALYQKLHKDIAGTKELIATEKDEDLREMAKEELDDLVPKLAELEQAIKELLIPKDPNDSRNVILEVRGGTGGDEAAIFAGDLFRMYQRFFEKMGWRSSVMDYTEGTNGGYKEIICKVEGEDVYGKMKFESGVHRVQRVPQTESQGRIHTSAASVAVLPEAEEVDVQINMNDVRVDTFQSSGAGGQSVNTTYSAVRLTHIPSGLVVSCQDERSQLKNKDRALSVLRSRLYEIELKKHNDAISSQRKSMVGSGDRSDKIRTYNYPQSRITDHRIGYTVYNLPAVMEGDIAELIEKLRIAENAERMQEGEAV</sequence>
<comment type="similarity">
    <text evidence="2 5">Belongs to the prokaryotic/mitochondrial release factor family.</text>
</comment>
<dbReference type="GO" id="GO:0016149">
    <property type="term" value="F:translation release factor activity, codon specific"/>
    <property type="evidence" value="ECO:0007669"/>
    <property type="project" value="UniProtKB-UniRule"/>
</dbReference>
<keyword evidence="3 5" id="KW-0488">Methylation</keyword>
<dbReference type="InterPro" id="IPR045853">
    <property type="entry name" value="Pep_chain_release_fac_I_sf"/>
</dbReference>
<dbReference type="Gene3D" id="6.10.140.1950">
    <property type="match status" value="1"/>
</dbReference>
<evidence type="ECO:0000313" key="8">
    <source>
        <dbReference type="EMBL" id="SDG40241.1"/>
    </source>
</evidence>
<dbReference type="NCBIfam" id="TIGR00019">
    <property type="entry name" value="prfA"/>
    <property type="match status" value="1"/>
</dbReference>
<dbReference type="InterPro" id="IPR000352">
    <property type="entry name" value="Pep_chain_release_fac_I"/>
</dbReference>
<evidence type="ECO:0000256" key="6">
    <source>
        <dbReference type="NCBIfam" id="TIGR00019"/>
    </source>
</evidence>
<keyword evidence="5" id="KW-0963">Cytoplasm</keyword>
<comment type="PTM">
    <text evidence="5">Methylated by PrmC. Methylation increases the termination efficiency of RF1.</text>
</comment>
<dbReference type="PANTHER" id="PTHR43804">
    <property type="entry name" value="LD18447P"/>
    <property type="match status" value="1"/>
</dbReference>
<dbReference type="Gene3D" id="3.30.160.20">
    <property type="match status" value="1"/>
</dbReference>
<dbReference type="FunFam" id="3.30.70.1660:FF:000002">
    <property type="entry name" value="Peptide chain release factor 1"/>
    <property type="match status" value="1"/>
</dbReference>
<dbReference type="AlphaFoldDB" id="A0A1G7TYR3"/>
<organism evidence="8 9">
    <name type="scientific">Dyadobacter soli</name>
    <dbReference type="NCBI Taxonomy" id="659014"/>
    <lineage>
        <taxon>Bacteria</taxon>
        <taxon>Pseudomonadati</taxon>
        <taxon>Bacteroidota</taxon>
        <taxon>Cytophagia</taxon>
        <taxon>Cytophagales</taxon>
        <taxon>Spirosomataceae</taxon>
        <taxon>Dyadobacter</taxon>
    </lineage>
</organism>
<evidence type="ECO:0000256" key="3">
    <source>
        <dbReference type="ARBA" id="ARBA00022481"/>
    </source>
</evidence>
<dbReference type="InterPro" id="IPR005139">
    <property type="entry name" value="PCRF"/>
</dbReference>
<keyword evidence="4 5" id="KW-0648">Protein biosynthesis</keyword>
<evidence type="ECO:0000313" key="9">
    <source>
        <dbReference type="Proteomes" id="UP000198748"/>
    </source>
</evidence>
<name>A0A1G7TYR3_9BACT</name>
<dbReference type="RefSeq" id="WP_090156093.1">
    <property type="nucleotide sequence ID" value="NZ_FNAN01000018.1"/>
</dbReference>
<dbReference type="InterPro" id="IPR004373">
    <property type="entry name" value="RF-1"/>
</dbReference>
<evidence type="ECO:0000256" key="1">
    <source>
        <dbReference type="ARBA" id="ARBA00002986"/>
    </source>
</evidence>
<proteinExistence type="inferred from homology"/>
<dbReference type="GO" id="GO:0005737">
    <property type="term" value="C:cytoplasm"/>
    <property type="evidence" value="ECO:0007669"/>
    <property type="project" value="UniProtKB-SubCell"/>
</dbReference>
<dbReference type="Pfam" id="PF00472">
    <property type="entry name" value="RF-1"/>
    <property type="match status" value="1"/>
</dbReference>
<evidence type="ECO:0000256" key="4">
    <source>
        <dbReference type="ARBA" id="ARBA00022917"/>
    </source>
</evidence>
<dbReference type="InterPro" id="IPR050057">
    <property type="entry name" value="Prokaryotic/Mito_RF"/>
</dbReference>
<dbReference type="STRING" id="659014.SAMN04487996_11895"/>
<dbReference type="FunFam" id="3.30.160.20:FF:000004">
    <property type="entry name" value="Peptide chain release factor 1"/>
    <property type="match status" value="1"/>
</dbReference>
<protein>
    <recommendedName>
        <fullName evidence="5 6">Peptide chain release factor 1</fullName>
        <shortName evidence="5">RF-1</shortName>
    </recommendedName>
</protein>
<gene>
    <name evidence="5" type="primary">prfA</name>
    <name evidence="8" type="ORF">SAMN04487996_11895</name>
</gene>